<dbReference type="STRING" id="1479485.DA73_0228190"/>
<sequence length="87" mass="10182">MQITIEIPDEIAKRLDQAWGGLSHRLLEVIVADAYRCGEMSTSEVRQILQLKSRLETHAFLKRMGVYLNYDETELERDIQTLKEFRA</sequence>
<accession>A0A0C1QSS0</accession>
<name>A0A0C1QSS0_9CYAN</name>
<gene>
    <name evidence="2" type="ORF">DA73_0228190</name>
    <name evidence="1" type="ORF">DA73_0400039380</name>
</gene>
<keyword evidence="3" id="KW-1185">Reference proteome</keyword>
<protein>
    <submittedName>
        <fullName evidence="1">UPF0175 family protein</fullName>
    </submittedName>
</protein>
<evidence type="ECO:0000313" key="3">
    <source>
        <dbReference type="Proteomes" id="UP000029738"/>
    </source>
</evidence>
<evidence type="ECO:0000313" key="1">
    <source>
        <dbReference type="EMBL" id="KAF3883785.1"/>
    </source>
</evidence>
<dbReference type="RefSeq" id="WP_038080776.1">
    <property type="nucleotide sequence ID" value="NZ_JHEG04000002.1"/>
</dbReference>
<dbReference type="OrthoDB" id="531849at2"/>
<dbReference type="EMBL" id="JHEG04000002">
    <property type="protein sequence ID" value="KAF3883785.1"/>
    <property type="molecule type" value="Genomic_DNA"/>
</dbReference>
<dbReference type="Proteomes" id="UP000029738">
    <property type="component" value="Unassembled WGS sequence"/>
</dbReference>
<organism evidence="2">
    <name type="scientific">Tolypothrix bouteillei VB521301</name>
    <dbReference type="NCBI Taxonomy" id="1479485"/>
    <lineage>
        <taxon>Bacteria</taxon>
        <taxon>Bacillati</taxon>
        <taxon>Cyanobacteriota</taxon>
        <taxon>Cyanophyceae</taxon>
        <taxon>Nostocales</taxon>
        <taxon>Tolypothrichaceae</taxon>
        <taxon>Tolypothrix</taxon>
    </lineage>
</organism>
<reference evidence="1" key="2">
    <citation type="submission" date="2019-11" db="EMBL/GenBank/DDBJ databases">
        <title>Improved Assembly of Tolypothrix boutellei genome.</title>
        <authorList>
            <person name="Sarangi A.N."/>
            <person name="Mukherjee M."/>
            <person name="Ghosh S."/>
            <person name="Singh D."/>
            <person name="Das A."/>
            <person name="Kant S."/>
            <person name="Prusty A."/>
            <person name="Tripathy S."/>
        </authorList>
    </citation>
    <scope>NUCLEOTIDE SEQUENCE</scope>
    <source>
        <strain evidence="1">VB521301</strain>
    </source>
</reference>
<dbReference type="AlphaFoldDB" id="A0A0C1QSS0"/>
<reference evidence="2" key="1">
    <citation type="journal article" date="2015" name="Genome Announc.">
        <title>Draft Genome Sequence of Tolypothrix boutellei Strain VB521301.</title>
        <authorList>
            <person name="Chandrababunaidu M.M."/>
            <person name="Singh D."/>
            <person name="Sen D."/>
            <person name="Bhan S."/>
            <person name="Das S."/>
            <person name="Gupta A."/>
            <person name="Adhikary S.P."/>
            <person name="Tripathy S."/>
        </authorList>
    </citation>
    <scope>NUCLEOTIDE SEQUENCE</scope>
    <source>
        <strain evidence="2">VB521301</strain>
    </source>
</reference>
<dbReference type="Pfam" id="PF03683">
    <property type="entry name" value="UPF0175"/>
    <property type="match status" value="1"/>
</dbReference>
<comment type="caution">
    <text evidence="2">The sequence shown here is derived from an EMBL/GenBank/DDBJ whole genome shotgun (WGS) entry which is preliminary data.</text>
</comment>
<dbReference type="EMBL" id="JHEG02000058">
    <property type="protein sequence ID" value="KIE08454.1"/>
    <property type="molecule type" value="Genomic_DNA"/>
</dbReference>
<evidence type="ECO:0000313" key="2">
    <source>
        <dbReference type="EMBL" id="KIE08454.1"/>
    </source>
</evidence>
<proteinExistence type="predicted"/>
<dbReference type="InterPro" id="IPR005368">
    <property type="entry name" value="UPF0175"/>
</dbReference>